<accession>A0AAN6W2N2</accession>
<feature type="region of interest" description="Disordered" evidence="6">
    <location>
        <begin position="1"/>
        <end position="29"/>
    </location>
</feature>
<reference evidence="9" key="1">
    <citation type="journal article" date="2023" name="Mol. Phylogenet. Evol.">
        <title>Genome-scale phylogeny and comparative genomics of the fungal order Sordariales.</title>
        <authorList>
            <person name="Hensen N."/>
            <person name="Bonometti L."/>
            <person name="Westerberg I."/>
            <person name="Brannstrom I.O."/>
            <person name="Guillou S."/>
            <person name="Cros-Aarteil S."/>
            <person name="Calhoun S."/>
            <person name="Haridas S."/>
            <person name="Kuo A."/>
            <person name="Mondo S."/>
            <person name="Pangilinan J."/>
            <person name="Riley R."/>
            <person name="LaButti K."/>
            <person name="Andreopoulos B."/>
            <person name="Lipzen A."/>
            <person name="Chen C."/>
            <person name="Yan M."/>
            <person name="Daum C."/>
            <person name="Ng V."/>
            <person name="Clum A."/>
            <person name="Steindorff A."/>
            <person name="Ohm R.A."/>
            <person name="Martin F."/>
            <person name="Silar P."/>
            <person name="Natvig D.O."/>
            <person name="Lalanne C."/>
            <person name="Gautier V."/>
            <person name="Ament-Velasquez S.L."/>
            <person name="Kruys A."/>
            <person name="Hutchinson M.I."/>
            <person name="Powell A.J."/>
            <person name="Barry K."/>
            <person name="Miller A.N."/>
            <person name="Grigoriev I.V."/>
            <person name="Debuchy R."/>
            <person name="Gladieux P."/>
            <person name="Hiltunen Thoren M."/>
            <person name="Johannesson H."/>
        </authorList>
    </citation>
    <scope>NUCLEOTIDE SEQUENCE</scope>
    <source>
        <strain evidence="9">CBS 892.96</strain>
    </source>
</reference>
<dbReference type="Proteomes" id="UP001302321">
    <property type="component" value="Unassembled WGS sequence"/>
</dbReference>
<evidence type="ECO:0000313" key="10">
    <source>
        <dbReference type="Proteomes" id="UP001302321"/>
    </source>
</evidence>
<feature type="region of interest" description="Disordered" evidence="6">
    <location>
        <begin position="301"/>
        <end position="409"/>
    </location>
</feature>
<dbReference type="PANTHER" id="PTHR33048">
    <property type="entry name" value="PTH11-LIKE INTEGRAL MEMBRANE PROTEIN (AFU_ORTHOLOGUE AFUA_5G11245)"/>
    <property type="match status" value="1"/>
</dbReference>
<gene>
    <name evidence="9" type="ORF">QBC36DRAFT_43172</name>
</gene>
<keyword evidence="2 7" id="KW-0812">Transmembrane</keyword>
<evidence type="ECO:0000256" key="3">
    <source>
        <dbReference type="ARBA" id="ARBA00022989"/>
    </source>
</evidence>
<dbReference type="GO" id="GO:0016020">
    <property type="term" value="C:membrane"/>
    <property type="evidence" value="ECO:0007669"/>
    <property type="project" value="UniProtKB-SubCell"/>
</dbReference>
<feature type="compositionally biased region" description="Polar residues" evidence="6">
    <location>
        <begin position="347"/>
        <end position="357"/>
    </location>
</feature>
<feature type="transmembrane region" description="Helical" evidence="7">
    <location>
        <begin position="71"/>
        <end position="93"/>
    </location>
</feature>
<dbReference type="AlphaFoldDB" id="A0AAN6W2N2"/>
<evidence type="ECO:0000256" key="7">
    <source>
        <dbReference type="SAM" id="Phobius"/>
    </source>
</evidence>
<feature type="domain" description="Rhodopsin" evidence="8">
    <location>
        <begin position="55"/>
        <end position="278"/>
    </location>
</feature>
<feature type="transmembrane region" description="Helical" evidence="7">
    <location>
        <begin position="125"/>
        <end position="142"/>
    </location>
</feature>
<keyword evidence="10" id="KW-1185">Reference proteome</keyword>
<reference evidence="9" key="2">
    <citation type="submission" date="2023-05" db="EMBL/GenBank/DDBJ databases">
        <authorList>
            <consortium name="Lawrence Berkeley National Laboratory"/>
            <person name="Steindorff A."/>
            <person name="Hensen N."/>
            <person name="Bonometti L."/>
            <person name="Westerberg I."/>
            <person name="Brannstrom I.O."/>
            <person name="Guillou S."/>
            <person name="Cros-Aarteil S."/>
            <person name="Calhoun S."/>
            <person name="Haridas S."/>
            <person name="Kuo A."/>
            <person name="Mondo S."/>
            <person name="Pangilinan J."/>
            <person name="Riley R."/>
            <person name="Labutti K."/>
            <person name="Andreopoulos B."/>
            <person name="Lipzen A."/>
            <person name="Chen C."/>
            <person name="Yanf M."/>
            <person name="Daum C."/>
            <person name="Ng V."/>
            <person name="Clum A."/>
            <person name="Ohm R."/>
            <person name="Martin F."/>
            <person name="Silar P."/>
            <person name="Natvig D."/>
            <person name="Lalanne C."/>
            <person name="Gautier V."/>
            <person name="Ament-Velasquez S.L."/>
            <person name="Kruys A."/>
            <person name="Hutchinson M.I."/>
            <person name="Powell A.J."/>
            <person name="Barry K."/>
            <person name="Miller A.N."/>
            <person name="Grigoriev I.V."/>
            <person name="Debuchy R."/>
            <person name="Gladieux P."/>
            <person name="Thoren M.H."/>
            <person name="Johannesson H."/>
        </authorList>
    </citation>
    <scope>NUCLEOTIDE SEQUENCE</scope>
    <source>
        <strain evidence="9">CBS 892.96</strain>
    </source>
</reference>
<sequence length="430" mass="46789">MEAPDGTPIDFTKIPALAPPEGQTSNFDNPSTDHGPAYIAVASVFMALTVFFAGVRFWARFFVQRKPWWDDLFIFLALLCQGAYVGLAIWLSLHGVGRHMWDVSVAGVMRLIEPGRAIGDVTEPAIGFTKLGLLLFYYKLFAVNDLTRIGSVVGIAVVVPLYTALFFVFVFMDEAAAWRANKAMAVFNIVTDFYLLVLPLTAVVWLRMERKKKIGLVVIFSSGFLACILSIVGAVYRFRAADDPDFTWVLSNVYLVNTIECCVGIICGCVPFLPALAKKSPITADWMISLKSLRDRILSAGSRGSRGNRSHPSANEYAYYGNSKDRNASGEIDPELGGTAALRPPTGKSSSKNTTQEVGLDTIDVIDSMPGLYGDERSKKNAKIRGDTLRLDPTLQTQTETRVGSGGDGGLGVAAGGIEVKKGYAITEER</sequence>
<name>A0AAN6W2N2_9PEZI</name>
<dbReference type="PANTHER" id="PTHR33048:SF158">
    <property type="entry name" value="MEMBRANE PROTEIN PTH11-LIKE, PUTATIVE-RELATED"/>
    <property type="match status" value="1"/>
</dbReference>
<protein>
    <recommendedName>
        <fullName evidence="8">Rhodopsin domain-containing protein</fullName>
    </recommendedName>
</protein>
<evidence type="ECO:0000256" key="2">
    <source>
        <dbReference type="ARBA" id="ARBA00022692"/>
    </source>
</evidence>
<evidence type="ECO:0000256" key="1">
    <source>
        <dbReference type="ARBA" id="ARBA00004141"/>
    </source>
</evidence>
<keyword evidence="4 7" id="KW-0472">Membrane</keyword>
<dbReference type="InterPro" id="IPR052337">
    <property type="entry name" value="SAT4-like"/>
</dbReference>
<keyword evidence="3 7" id="KW-1133">Transmembrane helix</keyword>
<dbReference type="EMBL" id="MU866289">
    <property type="protein sequence ID" value="KAK4174299.1"/>
    <property type="molecule type" value="Genomic_DNA"/>
</dbReference>
<evidence type="ECO:0000256" key="4">
    <source>
        <dbReference type="ARBA" id="ARBA00023136"/>
    </source>
</evidence>
<feature type="transmembrane region" description="Helical" evidence="7">
    <location>
        <begin position="149"/>
        <end position="172"/>
    </location>
</feature>
<dbReference type="Pfam" id="PF20684">
    <property type="entry name" value="Fung_rhodopsin"/>
    <property type="match status" value="1"/>
</dbReference>
<organism evidence="9 10">
    <name type="scientific">Triangularia setosa</name>
    <dbReference type="NCBI Taxonomy" id="2587417"/>
    <lineage>
        <taxon>Eukaryota</taxon>
        <taxon>Fungi</taxon>
        <taxon>Dikarya</taxon>
        <taxon>Ascomycota</taxon>
        <taxon>Pezizomycotina</taxon>
        <taxon>Sordariomycetes</taxon>
        <taxon>Sordariomycetidae</taxon>
        <taxon>Sordariales</taxon>
        <taxon>Podosporaceae</taxon>
        <taxon>Triangularia</taxon>
    </lineage>
</organism>
<comment type="subcellular location">
    <subcellularLocation>
        <location evidence="1">Membrane</location>
        <topology evidence="1">Multi-pass membrane protein</topology>
    </subcellularLocation>
</comment>
<feature type="transmembrane region" description="Helical" evidence="7">
    <location>
        <begin position="184"/>
        <end position="207"/>
    </location>
</feature>
<dbReference type="InterPro" id="IPR049326">
    <property type="entry name" value="Rhodopsin_dom_fungi"/>
</dbReference>
<evidence type="ECO:0000256" key="5">
    <source>
        <dbReference type="ARBA" id="ARBA00038359"/>
    </source>
</evidence>
<evidence type="ECO:0000259" key="8">
    <source>
        <dbReference type="Pfam" id="PF20684"/>
    </source>
</evidence>
<feature type="transmembrane region" description="Helical" evidence="7">
    <location>
        <begin position="214"/>
        <end position="236"/>
    </location>
</feature>
<feature type="transmembrane region" description="Helical" evidence="7">
    <location>
        <begin position="256"/>
        <end position="277"/>
    </location>
</feature>
<evidence type="ECO:0000256" key="6">
    <source>
        <dbReference type="SAM" id="MobiDB-lite"/>
    </source>
</evidence>
<evidence type="ECO:0000313" key="9">
    <source>
        <dbReference type="EMBL" id="KAK4174299.1"/>
    </source>
</evidence>
<comment type="similarity">
    <text evidence="5">Belongs to the SAT4 family.</text>
</comment>
<comment type="caution">
    <text evidence="9">The sequence shown here is derived from an EMBL/GenBank/DDBJ whole genome shotgun (WGS) entry which is preliminary data.</text>
</comment>
<feature type="compositionally biased region" description="Basic and acidic residues" evidence="6">
    <location>
        <begin position="374"/>
        <end position="390"/>
    </location>
</feature>
<feature type="transmembrane region" description="Helical" evidence="7">
    <location>
        <begin position="37"/>
        <end position="59"/>
    </location>
</feature>
<proteinExistence type="inferred from homology"/>